<dbReference type="AlphaFoldDB" id="A0A4U1BEM5"/>
<name>A0A4U1BEM5_9GAMM</name>
<organism evidence="1 2">
    <name type="scientific">Ferrimonas sediminicola</name>
    <dbReference type="NCBI Taxonomy" id="2569538"/>
    <lineage>
        <taxon>Bacteria</taxon>
        <taxon>Pseudomonadati</taxon>
        <taxon>Pseudomonadota</taxon>
        <taxon>Gammaproteobacteria</taxon>
        <taxon>Alteromonadales</taxon>
        <taxon>Ferrimonadaceae</taxon>
        <taxon>Ferrimonas</taxon>
    </lineage>
</organism>
<dbReference type="OrthoDB" id="9907332at2"/>
<dbReference type="Proteomes" id="UP000305674">
    <property type="component" value="Unassembled WGS sequence"/>
</dbReference>
<comment type="caution">
    <text evidence="1">The sequence shown here is derived from an EMBL/GenBank/DDBJ whole genome shotgun (WGS) entry which is preliminary data.</text>
</comment>
<evidence type="ECO:0000313" key="2">
    <source>
        <dbReference type="Proteomes" id="UP000305674"/>
    </source>
</evidence>
<proteinExistence type="predicted"/>
<accession>A0A4U1BEM5</accession>
<keyword evidence="2" id="KW-1185">Reference proteome</keyword>
<gene>
    <name evidence="1" type="ORF">FCL40_09245</name>
</gene>
<evidence type="ECO:0000313" key="1">
    <source>
        <dbReference type="EMBL" id="TKB49496.1"/>
    </source>
</evidence>
<dbReference type="RefSeq" id="WP_136852998.1">
    <property type="nucleotide sequence ID" value="NZ_SWCI01000004.1"/>
</dbReference>
<dbReference type="EMBL" id="SWCI01000004">
    <property type="protein sequence ID" value="TKB49496.1"/>
    <property type="molecule type" value="Genomic_DNA"/>
</dbReference>
<reference evidence="1 2" key="1">
    <citation type="submission" date="2019-04" db="EMBL/GenBank/DDBJ databases">
        <authorList>
            <person name="Hwang J.C."/>
        </authorList>
    </citation>
    <scope>NUCLEOTIDE SEQUENCE [LARGE SCALE GENOMIC DNA]</scope>
    <source>
        <strain evidence="1 2">IMCC35001</strain>
    </source>
</reference>
<sequence length="115" mass="12280">MRDDSGRRACFLATLGFNQWRLRDEYQDELLSDPEDAGADAKVVRVRVSGLAEPLMQDLTLAMALLGLGVPVESAGRDAAVEIIRAGQPAGSVDGVTLATAEGKRRLWRLLGGAS</sequence>
<protein>
    <submittedName>
        <fullName evidence="1">Uncharacterized protein</fullName>
    </submittedName>
</protein>